<keyword evidence="1" id="KW-0223">Dioxygenase</keyword>
<dbReference type="AlphaFoldDB" id="A0A7X5XZE9"/>
<dbReference type="Pfam" id="PF05721">
    <property type="entry name" value="PhyH"/>
    <property type="match status" value="1"/>
</dbReference>
<gene>
    <name evidence="1" type="ORF">GGR89_002530</name>
</gene>
<evidence type="ECO:0000313" key="1">
    <source>
        <dbReference type="EMBL" id="NJB98199.1"/>
    </source>
</evidence>
<organism evidence="1 2">
    <name type="scientific">Sphingomonas trueperi</name>
    <dbReference type="NCBI Taxonomy" id="53317"/>
    <lineage>
        <taxon>Bacteria</taxon>
        <taxon>Pseudomonadati</taxon>
        <taxon>Pseudomonadota</taxon>
        <taxon>Alphaproteobacteria</taxon>
        <taxon>Sphingomonadales</taxon>
        <taxon>Sphingomonadaceae</taxon>
        <taxon>Sphingomonas</taxon>
    </lineage>
</organism>
<keyword evidence="2" id="KW-1185">Reference proteome</keyword>
<dbReference type="SUPFAM" id="SSF51197">
    <property type="entry name" value="Clavaminate synthase-like"/>
    <property type="match status" value="1"/>
</dbReference>
<comment type="caution">
    <text evidence="1">The sequence shown here is derived from an EMBL/GenBank/DDBJ whole genome shotgun (WGS) entry which is preliminary data.</text>
</comment>
<keyword evidence="1" id="KW-0560">Oxidoreductase</keyword>
<dbReference type="RefSeq" id="WP_125976735.1">
    <property type="nucleotide sequence ID" value="NZ_BAAADY010000003.1"/>
</dbReference>
<dbReference type="PANTHER" id="PTHR20883">
    <property type="entry name" value="PHYTANOYL-COA DIOXYGENASE DOMAIN CONTAINING 1"/>
    <property type="match status" value="1"/>
</dbReference>
<dbReference type="InterPro" id="IPR008775">
    <property type="entry name" value="Phytyl_CoA_dOase-like"/>
</dbReference>
<evidence type="ECO:0000313" key="2">
    <source>
        <dbReference type="Proteomes" id="UP000531251"/>
    </source>
</evidence>
<dbReference type="Gene3D" id="2.60.120.620">
    <property type="entry name" value="q2cbj1_9rhob like domain"/>
    <property type="match status" value="1"/>
</dbReference>
<sequence>MTLLVDPPPLDGTFALAPETIASFQRDGHVLLRNVLTPDEIAAYRPALKAAVARSNDDQHAMEQKVAGNGKNWMFVNNLWTLDPVARLFVLAPRLGEIAADLMGVDAVRLFRDQSYFKGPGGANTPWHQDAYFMPLDTDQIVTMWIPLTDIVPELAPMSYVTGSHRHGFIAPSTGDDEAMDAFEADMRARGLAIHNYGRLDAGDIAVHSAWTMHSSRSNTAEQLREAIVIVFFADGARLAAERPMTRDAPPQDFFARLIRKQNRDTSLPGLAPGEIAAGPMTPLVFAR</sequence>
<dbReference type="EMBL" id="JAATJB010000007">
    <property type="protein sequence ID" value="NJB98199.1"/>
    <property type="molecule type" value="Genomic_DNA"/>
</dbReference>
<proteinExistence type="predicted"/>
<dbReference type="PANTHER" id="PTHR20883:SF49">
    <property type="entry name" value="PHYTANOYL-COA DIOXYGENASE"/>
    <property type="match status" value="1"/>
</dbReference>
<protein>
    <submittedName>
        <fullName evidence="1">Ectoine hydroxylase-related dioxygenase (Phytanoyl-CoA dioxygenase family)</fullName>
    </submittedName>
</protein>
<dbReference type="Proteomes" id="UP000531251">
    <property type="component" value="Unassembled WGS sequence"/>
</dbReference>
<dbReference type="GO" id="GO:0005506">
    <property type="term" value="F:iron ion binding"/>
    <property type="evidence" value="ECO:0007669"/>
    <property type="project" value="UniProtKB-ARBA"/>
</dbReference>
<dbReference type="GO" id="GO:0016706">
    <property type="term" value="F:2-oxoglutarate-dependent dioxygenase activity"/>
    <property type="evidence" value="ECO:0007669"/>
    <property type="project" value="UniProtKB-ARBA"/>
</dbReference>
<accession>A0A7X5XZE9</accession>
<name>A0A7X5XZE9_9SPHN</name>
<reference evidence="1 2" key="1">
    <citation type="submission" date="2020-03" db="EMBL/GenBank/DDBJ databases">
        <title>Genomic Encyclopedia of Type Strains, Phase IV (KMG-IV): sequencing the most valuable type-strain genomes for metagenomic binning, comparative biology and taxonomic classification.</title>
        <authorList>
            <person name="Goeker M."/>
        </authorList>
    </citation>
    <scope>NUCLEOTIDE SEQUENCE [LARGE SCALE GENOMIC DNA]</scope>
    <source>
        <strain evidence="1 2">DSM 7225</strain>
    </source>
</reference>